<accession>F0X0R0</accession>
<reference evidence="2" key="2">
    <citation type="submission" date="2011-02" db="EMBL/GenBank/DDBJ databases">
        <authorList>
            <person name="MacLean D."/>
        </authorList>
    </citation>
    <scope>NUCLEOTIDE SEQUENCE</scope>
</reference>
<sequence>MISPRRFGLKYAPIPTLALEYEENVTMNSDANTSYYVMDAKAHSTRRLHVMEIPAIDMESIERILQQLLRDNERFLSPNIVNHSQLHSLLTRLALNTPTPQAQAEAQAEEEAEGGAEAVAAHAKGESEAQAQAETKGEPERQAEAEAEAEVEEIEEIEEIESEELEYFSEDDSEEDSF</sequence>
<feature type="compositionally biased region" description="Acidic residues" evidence="1">
    <location>
        <begin position="145"/>
        <end position="178"/>
    </location>
</feature>
<dbReference type="AlphaFoldDB" id="F0X0R0"/>
<name>F0X0R0_9STRA</name>
<evidence type="ECO:0000256" key="1">
    <source>
        <dbReference type="SAM" id="MobiDB-lite"/>
    </source>
</evidence>
<evidence type="ECO:0000313" key="2">
    <source>
        <dbReference type="EMBL" id="CCA27354.1"/>
    </source>
</evidence>
<proteinExistence type="predicted"/>
<dbReference type="HOGENOM" id="CLU_1681362_0_0_1"/>
<dbReference type="EMBL" id="FR824548">
    <property type="protein sequence ID" value="CCA27354.1"/>
    <property type="molecule type" value="Genomic_DNA"/>
</dbReference>
<feature type="region of interest" description="Disordered" evidence="1">
    <location>
        <begin position="98"/>
        <end position="178"/>
    </location>
</feature>
<organism evidence="2">
    <name type="scientific">Albugo laibachii Nc14</name>
    <dbReference type="NCBI Taxonomy" id="890382"/>
    <lineage>
        <taxon>Eukaryota</taxon>
        <taxon>Sar</taxon>
        <taxon>Stramenopiles</taxon>
        <taxon>Oomycota</taxon>
        <taxon>Peronosporomycetes</taxon>
        <taxon>Albuginales</taxon>
        <taxon>Albuginaceae</taxon>
        <taxon>Albugo</taxon>
    </lineage>
</organism>
<gene>
    <name evidence="2" type="primary">AlNc14C513G12004</name>
    <name evidence="2" type="ORF">ALNC14_134980</name>
</gene>
<protein>
    <submittedName>
        <fullName evidence="2">Uncharacterized protein AlNc14C513G12004</fullName>
    </submittedName>
</protein>
<feature type="compositionally biased region" description="Basic and acidic residues" evidence="1">
    <location>
        <begin position="135"/>
        <end position="144"/>
    </location>
</feature>
<reference evidence="2" key="1">
    <citation type="journal article" date="2011" name="PLoS Biol.">
        <title>Gene gain and loss during evolution of obligate parasitism in the white rust pathogen of Arabidopsis thaliana.</title>
        <authorList>
            <person name="Kemen E."/>
            <person name="Gardiner A."/>
            <person name="Schultz-Larsen T."/>
            <person name="Kemen A.C."/>
            <person name="Balmuth A.L."/>
            <person name="Robert-Seilaniantz A."/>
            <person name="Bailey K."/>
            <person name="Holub E."/>
            <person name="Studholme D.J."/>
            <person name="Maclean D."/>
            <person name="Jones J.D."/>
        </authorList>
    </citation>
    <scope>NUCLEOTIDE SEQUENCE</scope>
</reference>